<evidence type="ECO:0000256" key="1">
    <source>
        <dbReference type="ARBA" id="ARBA00004196"/>
    </source>
</evidence>
<keyword evidence="5" id="KW-0560">Oxidoreductase</keyword>
<dbReference type="GO" id="GO:0004130">
    <property type="term" value="F:cytochrome-c peroxidase activity"/>
    <property type="evidence" value="ECO:0007669"/>
    <property type="project" value="TreeGrafter"/>
</dbReference>
<reference evidence="10 11" key="1">
    <citation type="submission" date="2016-05" db="EMBL/GenBank/DDBJ databases">
        <title>Genomic and physiological characterization of Planctopirus sp. isolated from fresh water lake.</title>
        <authorList>
            <person name="Subhash Y."/>
            <person name="Ramana C."/>
        </authorList>
    </citation>
    <scope>NUCLEOTIDE SEQUENCE [LARGE SCALE GENOMIC DNA]</scope>
    <source>
        <strain evidence="10 11">JC280</strain>
    </source>
</reference>
<keyword evidence="6 7" id="KW-0408">Iron</keyword>
<keyword evidence="11" id="KW-1185">Reference proteome</keyword>
<name>A0A1C3EH74_9PLAN</name>
<dbReference type="Proteomes" id="UP000094828">
    <property type="component" value="Unassembled WGS sequence"/>
</dbReference>
<evidence type="ECO:0000256" key="7">
    <source>
        <dbReference type="PROSITE-ProRule" id="PRU00433"/>
    </source>
</evidence>
<dbReference type="Pfam" id="PF03150">
    <property type="entry name" value="CCP_MauG"/>
    <property type="match status" value="1"/>
</dbReference>
<dbReference type="InterPro" id="IPR011045">
    <property type="entry name" value="N2O_reductase_N"/>
</dbReference>
<evidence type="ECO:0000256" key="3">
    <source>
        <dbReference type="ARBA" id="ARBA00022723"/>
    </source>
</evidence>
<dbReference type="InterPro" id="IPR051395">
    <property type="entry name" value="Cytochrome_c_Peroxidase/MauG"/>
</dbReference>
<protein>
    <recommendedName>
        <fullName evidence="9">Cytochrome c domain-containing protein</fullName>
    </recommendedName>
</protein>
<sequence>MRWMIYSSAGVAVCLLLTMAFWFCTSSSFSESVVQAAEEKLTSAGTPRPETKNSTTDHEGGYRNPRSLALSADKKLGLVANTGGSVALVDFTSGQKLSEISFAGVPWDIQWLNDQKAYVTLRGKCQLVEMGVVEGKLEFLRQLPVGLEPCGLAIDSESRPPLAYVAVSGSDELAVVDLDSFQVFQRLPTGGLPQQVIISPDRKWLAVAAQVPARVTVFDLATHKVAGEHKVYTDGFNLGPMAFEPETGSLLVSCAINRGFPVNFSNIERGWVIDNRLVRMPIPQGELGEQEQLGLDEFQKGVGDAYATRVSPNGEWIAITASGSHELILVKRKELPWMPGDPGDFVRPELIGDKTRYRRISLAGRPLDFEFLDDRRIAVANGLKEAVEIVDLEQGIIELSIAVGAHPHEKSLARQGEEIFYDARHSLHQWFSCHSCHPDGHTAGQLFDTQNDRGYGAAKLTPTLYHVAETGPWTWHGWQRDLENAMKRSIEETMQSEKSSTQEQQKALVAYLETLRPASWQGNPLERSQPQDDPDWHAGKAIFFGKGACDNCHQGPQMVHGDTFEIGLKSRNDSDFRFNPPSLLGLNLRRRFLHDGRSRSLRDALEKYHAPEKVAGEKLSPEELQQLLRYLESL</sequence>
<dbReference type="InterPro" id="IPR036909">
    <property type="entry name" value="Cyt_c-like_dom_sf"/>
</dbReference>
<organism evidence="10 11">
    <name type="scientific">Planctopirus hydrillae</name>
    <dbReference type="NCBI Taxonomy" id="1841610"/>
    <lineage>
        <taxon>Bacteria</taxon>
        <taxon>Pseudomonadati</taxon>
        <taxon>Planctomycetota</taxon>
        <taxon>Planctomycetia</taxon>
        <taxon>Planctomycetales</taxon>
        <taxon>Planctomycetaceae</taxon>
        <taxon>Planctopirus</taxon>
    </lineage>
</organism>
<dbReference type="SUPFAM" id="SSF46626">
    <property type="entry name" value="Cytochrome c"/>
    <property type="match status" value="2"/>
</dbReference>
<feature type="compositionally biased region" description="Basic and acidic residues" evidence="8">
    <location>
        <begin position="49"/>
        <end position="61"/>
    </location>
</feature>
<dbReference type="PANTHER" id="PTHR30600">
    <property type="entry name" value="CYTOCHROME C PEROXIDASE-RELATED"/>
    <property type="match status" value="1"/>
</dbReference>
<dbReference type="InterPro" id="IPR048433">
    <property type="entry name" value="YNCE-like_beta-prop"/>
</dbReference>
<dbReference type="STRING" id="1841610.A6X21_19650"/>
<feature type="region of interest" description="Disordered" evidence="8">
    <location>
        <begin position="40"/>
        <end position="64"/>
    </location>
</feature>
<keyword evidence="2 7" id="KW-0349">Heme</keyword>
<dbReference type="PANTHER" id="PTHR30600:SF10">
    <property type="entry name" value="BLL6722 PROTEIN"/>
    <property type="match status" value="1"/>
</dbReference>
<dbReference type="RefSeq" id="WP_068847100.1">
    <property type="nucleotide sequence ID" value="NZ_LYDR01000063.1"/>
</dbReference>
<dbReference type="GO" id="GO:0046872">
    <property type="term" value="F:metal ion binding"/>
    <property type="evidence" value="ECO:0007669"/>
    <property type="project" value="UniProtKB-KW"/>
</dbReference>
<evidence type="ECO:0000259" key="9">
    <source>
        <dbReference type="PROSITE" id="PS51007"/>
    </source>
</evidence>
<dbReference type="Gene3D" id="1.10.760.10">
    <property type="entry name" value="Cytochrome c-like domain"/>
    <property type="match status" value="2"/>
</dbReference>
<dbReference type="GO" id="GO:0009055">
    <property type="term" value="F:electron transfer activity"/>
    <property type="evidence" value="ECO:0007669"/>
    <property type="project" value="InterPro"/>
</dbReference>
<dbReference type="InterPro" id="IPR004852">
    <property type="entry name" value="Di-haem_cyt_c_peroxidsae"/>
</dbReference>
<dbReference type="GO" id="GO:0030313">
    <property type="term" value="C:cell envelope"/>
    <property type="evidence" value="ECO:0007669"/>
    <property type="project" value="UniProtKB-SubCell"/>
</dbReference>
<comment type="caution">
    <text evidence="10">The sequence shown here is derived from an EMBL/GenBank/DDBJ whole genome shotgun (WGS) entry which is preliminary data.</text>
</comment>
<evidence type="ECO:0000256" key="6">
    <source>
        <dbReference type="ARBA" id="ARBA00023004"/>
    </source>
</evidence>
<dbReference type="PROSITE" id="PS51007">
    <property type="entry name" value="CYTC"/>
    <property type="match status" value="2"/>
</dbReference>
<dbReference type="AlphaFoldDB" id="A0A1C3EH74"/>
<accession>A0A1C3EH74</accession>
<dbReference type="InterPro" id="IPR015943">
    <property type="entry name" value="WD40/YVTN_repeat-like_dom_sf"/>
</dbReference>
<evidence type="ECO:0000256" key="2">
    <source>
        <dbReference type="ARBA" id="ARBA00022617"/>
    </source>
</evidence>
<keyword evidence="3 7" id="KW-0479">Metal-binding</keyword>
<evidence type="ECO:0000256" key="5">
    <source>
        <dbReference type="ARBA" id="ARBA00023002"/>
    </source>
</evidence>
<dbReference type="OrthoDB" id="9772811at2"/>
<comment type="subcellular location">
    <subcellularLocation>
        <location evidence="1">Cell envelope</location>
    </subcellularLocation>
</comment>
<gene>
    <name evidence="10" type="ORF">A6X21_19650</name>
</gene>
<evidence type="ECO:0000313" key="10">
    <source>
        <dbReference type="EMBL" id="ODA32584.1"/>
    </source>
</evidence>
<dbReference type="GO" id="GO:0020037">
    <property type="term" value="F:heme binding"/>
    <property type="evidence" value="ECO:0007669"/>
    <property type="project" value="InterPro"/>
</dbReference>
<feature type="domain" description="Cytochrome c" evidence="9">
    <location>
        <begin position="411"/>
        <end position="516"/>
    </location>
</feature>
<dbReference type="Pfam" id="PF21783">
    <property type="entry name" value="YNCE"/>
    <property type="match status" value="1"/>
</dbReference>
<feature type="domain" description="Cytochrome c" evidence="9">
    <location>
        <begin position="534"/>
        <end position="634"/>
    </location>
</feature>
<dbReference type="EMBL" id="LYDR01000063">
    <property type="protein sequence ID" value="ODA32584.1"/>
    <property type="molecule type" value="Genomic_DNA"/>
</dbReference>
<evidence type="ECO:0000256" key="8">
    <source>
        <dbReference type="SAM" id="MobiDB-lite"/>
    </source>
</evidence>
<evidence type="ECO:0000256" key="4">
    <source>
        <dbReference type="ARBA" id="ARBA00022729"/>
    </source>
</evidence>
<keyword evidence="4" id="KW-0732">Signal</keyword>
<dbReference type="Gene3D" id="2.130.10.10">
    <property type="entry name" value="YVTN repeat-like/Quinoprotein amine dehydrogenase"/>
    <property type="match status" value="1"/>
</dbReference>
<dbReference type="SUPFAM" id="SSF50974">
    <property type="entry name" value="Nitrous oxide reductase, N-terminal domain"/>
    <property type="match status" value="1"/>
</dbReference>
<evidence type="ECO:0000313" key="11">
    <source>
        <dbReference type="Proteomes" id="UP000094828"/>
    </source>
</evidence>
<proteinExistence type="predicted"/>
<dbReference type="InterPro" id="IPR009056">
    <property type="entry name" value="Cyt_c-like_dom"/>
</dbReference>
<dbReference type="SUPFAM" id="SSF50969">
    <property type="entry name" value="YVTN repeat-like/Quinoprotein amine dehydrogenase"/>
    <property type="match status" value="1"/>
</dbReference>
<dbReference type="InterPro" id="IPR011044">
    <property type="entry name" value="Quino_amine_DH_bsu"/>
</dbReference>